<sequence length="117" mass="13079">MKNICLVSVNTCYPAPRPRKSWRTFHIFLFKLCALGAPGGRSDLSPVSGPVQLSPVPEADLLPPPKHGAPLAEDRQRPLRPTAERPHGVTRRSTRVRKPKPRVRKSDPARVSLSHYF</sequence>
<proteinExistence type="predicted"/>
<feature type="compositionally biased region" description="Basic and acidic residues" evidence="1">
    <location>
        <begin position="72"/>
        <end position="87"/>
    </location>
</feature>
<feature type="compositionally biased region" description="Basic residues" evidence="1">
    <location>
        <begin position="88"/>
        <end position="103"/>
    </location>
</feature>
<accession>A0A4Z2F7X1</accession>
<evidence type="ECO:0000313" key="3">
    <source>
        <dbReference type="Proteomes" id="UP000314294"/>
    </source>
</evidence>
<gene>
    <name evidence="2" type="ORF">EYF80_052830</name>
</gene>
<reference evidence="2 3" key="1">
    <citation type="submission" date="2019-03" db="EMBL/GenBank/DDBJ databases">
        <title>First draft genome of Liparis tanakae, snailfish: a comprehensive survey of snailfish specific genes.</title>
        <authorList>
            <person name="Kim W."/>
            <person name="Song I."/>
            <person name="Jeong J.-H."/>
            <person name="Kim D."/>
            <person name="Kim S."/>
            <person name="Ryu S."/>
            <person name="Song J.Y."/>
            <person name="Lee S.K."/>
        </authorList>
    </citation>
    <scope>NUCLEOTIDE SEQUENCE [LARGE SCALE GENOMIC DNA]</scope>
    <source>
        <tissue evidence="2">Muscle</tissue>
    </source>
</reference>
<dbReference type="Proteomes" id="UP000314294">
    <property type="component" value="Unassembled WGS sequence"/>
</dbReference>
<evidence type="ECO:0000313" key="2">
    <source>
        <dbReference type="EMBL" id="TNN37000.1"/>
    </source>
</evidence>
<feature type="region of interest" description="Disordered" evidence="1">
    <location>
        <begin position="41"/>
        <end position="117"/>
    </location>
</feature>
<organism evidence="2 3">
    <name type="scientific">Liparis tanakae</name>
    <name type="common">Tanaka's snailfish</name>
    <dbReference type="NCBI Taxonomy" id="230148"/>
    <lineage>
        <taxon>Eukaryota</taxon>
        <taxon>Metazoa</taxon>
        <taxon>Chordata</taxon>
        <taxon>Craniata</taxon>
        <taxon>Vertebrata</taxon>
        <taxon>Euteleostomi</taxon>
        <taxon>Actinopterygii</taxon>
        <taxon>Neopterygii</taxon>
        <taxon>Teleostei</taxon>
        <taxon>Neoteleostei</taxon>
        <taxon>Acanthomorphata</taxon>
        <taxon>Eupercaria</taxon>
        <taxon>Perciformes</taxon>
        <taxon>Cottioidei</taxon>
        <taxon>Cottales</taxon>
        <taxon>Liparidae</taxon>
        <taxon>Liparis</taxon>
    </lineage>
</organism>
<dbReference type="EMBL" id="SRLO01001545">
    <property type="protein sequence ID" value="TNN37000.1"/>
    <property type="molecule type" value="Genomic_DNA"/>
</dbReference>
<comment type="caution">
    <text evidence="2">The sequence shown here is derived from an EMBL/GenBank/DDBJ whole genome shotgun (WGS) entry which is preliminary data.</text>
</comment>
<evidence type="ECO:0000256" key="1">
    <source>
        <dbReference type="SAM" id="MobiDB-lite"/>
    </source>
</evidence>
<protein>
    <submittedName>
        <fullName evidence="2">Uncharacterized protein</fullName>
    </submittedName>
</protein>
<name>A0A4Z2F7X1_9TELE</name>
<keyword evidence="3" id="KW-1185">Reference proteome</keyword>
<dbReference type="AlphaFoldDB" id="A0A4Z2F7X1"/>